<dbReference type="RefSeq" id="WP_169463843.1">
    <property type="nucleotide sequence ID" value="NZ_JABBGG010000001.1"/>
</dbReference>
<dbReference type="CDD" id="cd10918">
    <property type="entry name" value="CE4_NodB_like_5s_6s"/>
    <property type="match status" value="1"/>
</dbReference>
<dbReference type="AlphaFoldDB" id="A0A848HJ32"/>
<dbReference type="InterPro" id="IPR011330">
    <property type="entry name" value="Glyco_hydro/deAcase_b/a-brl"/>
</dbReference>
<dbReference type="SUPFAM" id="SSF88713">
    <property type="entry name" value="Glycoside hydrolase/deacetylase"/>
    <property type="match status" value="1"/>
</dbReference>
<dbReference type="GO" id="GO:0005975">
    <property type="term" value="P:carbohydrate metabolic process"/>
    <property type="evidence" value="ECO:0007669"/>
    <property type="project" value="InterPro"/>
</dbReference>
<evidence type="ECO:0000256" key="1">
    <source>
        <dbReference type="ARBA" id="ARBA00004613"/>
    </source>
</evidence>
<dbReference type="EMBL" id="JABBGG010000001">
    <property type="protein sequence ID" value="NML60190.1"/>
    <property type="molecule type" value="Genomic_DNA"/>
</dbReference>
<evidence type="ECO:0000313" key="4">
    <source>
        <dbReference type="EMBL" id="NML60190.1"/>
    </source>
</evidence>
<dbReference type="PROSITE" id="PS51677">
    <property type="entry name" value="NODB"/>
    <property type="match status" value="1"/>
</dbReference>
<comment type="subcellular location">
    <subcellularLocation>
        <location evidence="1">Secreted</location>
    </subcellularLocation>
</comment>
<dbReference type="Pfam" id="PF01522">
    <property type="entry name" value="Polysacc_deac_1"/>
    <property type="match status" value="1"/>
</dbReference>
<organism evidence="4 5">
    <name type="scientific">Massilia polaris</name>
    <dbReference type="NCBI Taxonomy" id="2728846"/>
    <lineage>
        <taxon>Bacteria</taxon>
        <taxon>Pseudomonadati</taxon>
        <taxon>Pseudomonadota</taxon>
        <taxon>Betaproteobacteria</taxon>
        <taxon>Burkholderiales</taxon>
        <taxon>Oxalobacteraceae</taxon>
        <taxon>Telluria group</taxon>
        <taxon>Massilia</taxon>
    </lineage>
</organism>
<feature type="domain" description="NodB homology" evidence="3">
    <location>
        <begin position="61"/>
        <end position="298"/>
    </location>
</feature>
<dbReference type="GO" id="GO:0016810">
    <property type="term" value="F:hydrolase activity, acting on carbon-nitrogen (but not peptide) bonds"/>
    <property type="evidence" value="ECO:0007669"/>
    <property type="project" value="InterPro"/>
</dbReference>
<evidence type="ECO:0000256" key="2">
    <source>
        <dbReference type="ARBA" id="ARBA00022729"/>
    </source>
</evidence>
<keyword evidence="2" id="KW-0732">Signal</keyword>
<dbReference type="PANTHER" id="PTHR34216:SF3">
    <property type="entry name" value="POLY-BETA-1,6-N-ACETYL-D-GLUCOSAMINE N-DEACETYLASE"/>
    <property type="match status" value="1"/>
</dbReference>
<comment type="caution">
    <text evidence="4">The sequence shown here is derived from an EMBL/GenBank/DDBJ whole genome shotgun (WGS) entry which is preliminary data.</text>
</comment>
<keyword evidence="5" id="KW-1185">Reference proteome</keyword>
<dbReference type="GO" id="GO:0005576">
    <property type="term" value="C:extracellular region"/>
    <property type="evidence" value="ECO:0007669"/>
    <property type="project" value="UniProtKB-SubCell"/>
</dbReference>
<evidence type="ECO:0000259" key="3">
    <source>
        <dbReference type="PROSITE" id="PS51677"/>
    </source>
</evidence>
<dbReference type="Proteomes" id="UP000583752">
    <property type="component" value="Unassembled WGS sequence"/>
</dbReference>
<gene>
    <name evidence="4" type="ORF">HHL21_03630</name>
</gene>
<name>A0A848HJ32_9BURK</name>
<evidence type="ECO:0000313" key="5">
    <source>
        <dbReference type="Proteomes" id="UP000583752"/>
    </source>
</evidence>
<dbReference type="PANTHER" id="PTHR34216">
    <property type="match status" value="1"/>
</dbReference>
<dbReference type="InterPro" id="IPR002509">
    <property type="entry name" value="NODB_dom"/>
</dbReference>
<accession>A0A848HJ32</accession>
<dbReference type="InterPro" id="IPR051398">
    <property type="entry name" value="Polysacch_Deacetylase"/>
</dbReference>
<proteinExistence type="predicted"/>
<reference evidence="4 5" key="1">
    <citation type="submission" date="2020-04" db="EMBL/GenBank/DDBJ databases">
        <title>Massilia sp. RP-1-19 isolated from soil.</title>
        <authorList>
            <person name="Dahal R.H."/>
        </authorList>
    </citation>
    <scope>NUCLEOTIDE SEQUENCE [LARGE SCALE GENOMIC DNA]</scope>
    <source>
        <strain evidence="4 5">RP-1-19</strain>
    </source>
</reference>
<sequence>MQVPLSIVLYRRVLARPDALFPEQIDALRFEQQVRLLTRWFKLLPLSDAVRRLRERTLPGCAACICFENGYADNASVALPILQRYRVRATFFVASGFLDGGCMWKDAVIDVVRSAIGDRLNLTASGFATYDLACPLRRRAVIDMLIDTLGRLPHGERLERIRGMARSFAPTMMTSDEVLALHRSGMEIGAQTVSHPVLTSISNADARLEIANGRARLQEIIQAPVRLFAYPNGKPGQDFEMRHVRMLRSQGFDAAITSAHGAARHDTDPMLLPRFMPSERGAAGLLLRMACNLASTPA</sequence>
<protein>
    <submittedName>
        <fullName evidence="4">Polysaccharide deacetylase family protein</fullName>
    </submittedName>
</protein>
<dbReference type="Gene3D" id="3.20.20.370">
    <property type="entry name" value="Glycoside hydrolase/deacetylase"/>
    <property type="match status" value="1"/>
</dbReference>